<dbReference type="InterPro" id="IPR029063">
    <property type="entry name" value="SAM-dependent_MTases_sf"/>
</dbReference>
<dbReference type="PROSITE" id="PS00092">
    <property type="entry name" value="N6_MTASE"/>
    <property type="match status" value="1"/>
</dbReference>
<dbReference type="InterPro" id="IPR002052">
    <property type="entry name" value="DNA_methylase_N6_adenine_CS"/>
</dbReference>
<comment type="function">
    <text evidence="1 8">Specifically methylates the guanine in position 966 of 16S rRNA in the assembled 30S particle.</text>
</comment>
<name>A0ABY1ZNG4_9GAMM</name>
<evidence type="ECO:0000256" key="7">
    <source>
        <dbReference type="ARBA" id="ARBA00048326"/>
    </source>
</evidence>
<evidence type="ECO:0000256" key="8">
    <source>
        <dbReference type="PIRNR" id="PIRNR004553"/>
    </source>
</evidence>
<evidence type="ECO:0000256" key="4">
    <source>
        <dbReference type="ARBA" id="ARBA00013682"/>
    </source>
</evidence>
<dbReference type="CDD" id="cd02440">
    <property type="entry name" value="AdoMet_MTases"/>
    <property type="match status" value="1"/>
</dbReference>
<evidence type="ECO:0000256" key="6">
    <source>
        <dbReference type="ARBA" id="ARBA00022679"/>
    </source>
</evidence>
<dbReference type="Proteomes" id="UP000313645">
    <property type="component" value="Unassembled WGS sequence"/>
</dbReference>
<keyword evidence="8" id="KW-0949">S-adenosyl-L-methionine</keyword>
<keyword evidence="5 8" id="KW-0489">Methyltransferase</keyword>
<proteinExistence type="inferred from homology"/>
<protein>
    <recommendedName>
        <fullName evidence="4 8">Ribosomal RNA small subunit methyltransferase D</fullName>
        <ecNumber evidence="3 8">2.1.1.171</ecNumber>
    </recommendedName>
</protein>
<evidence type="ECO:0000256" key="5">
    <source>
        <dbReference type="ARBA" id="ARBA00022603"/>
    </source>
</evidence>
<keyword evidence="6 8" id="KW-0808">Transferase</keyword>
<evidence type="ECO:0000256" key="1">
    <source>
        <dbReference type="ARBA" id="ARBA00002649"/>
    </source>
</evidence>
<evidence type="ECO:0000256" key="2">
    <source>
        <dbReference type="ARBA" id="ARBA00005269"/>
    </source>
</evidence>
<evidence type="ECO:0000313" key="9">
    <source>
        <dbReference type="EMBL" id="TBW54840.1"/>
    </source>
</evidence>
<gene>
    <name evidence="9" type="primary">rsmD</name>
    <name evidence="9" type="ORF">EZI54_12380</name>
</gene>
<dbReference type="RefSeq" id="WP_131482201.1">
    <property type="nucleotide sequence ID" value="NZ_SJDL01000018.1"/>
</dbReference>
<dbReference type="PANTHER" id="PTHR43542:SF1">
    <property type="entry name" value="METHYLTRANSFERASE"/>
    <property type="match status" value="1"/>
</dbReference>
<dbReference type="SUPFAM" id="SSF53335">
    <property type="entry name" value="S-adenosyl-L-methionine-dependent methyltransferases"/>
    <property type="match status" value="1"/>
</dbReference>
<dbReference type="PIRSF" id="PIRSF004553">
    <property type="entry name" value="CHP00095"/>
    <property type="match status" value="1"/>
</dbReference>
<dbReference type="Gene3D" id="3.40.50.150">
    <property type="entry name" value="Vaccinia Virus protein VP39"/>
    <property type="match status" value="1"/>
</dbReference>
<dbReference type="GO" id="GO:0052913">
    <property type="term" value="F:16S rRNA (guanine(966)-N(2))-methyltransferase activity"/>
    <property type="evidence" value="ECO:0007669"/>
    <property type="project" value="UniProtKB-EC"/>
</dbReference>
<dbReference type="PANTHER" id="PTHR43542">
    <property type="entry name" value="METHYLTRANSFERASE"/>
    <property type="match status" value="1"/>
</dbReference>
<organism evidence="9 10">
    <name type="scientific">Marinobacter halodurans</name>
    <dbReference type="NCBI Taxonomy" id="2528979"/>
    <lineage>
        <taxon>Bacteria</taxon>
        <taxon>Pseudomonadati</taxon>
        <taxon>Pseudomonadota</taxon>
        <taxon>Gammaproteobacteria</taxon>
        <taxon>Pseudomonadales</taxon>
        <taxon>Marinobacteraceae</taxon>
        <taxon>Marinobacter</taxon>
    </lineage>
</organism>
<dbReference type="EC" id="2.1.1.171" evidence="3 8"/>
<comment type="catalytic activity">
    <reaction evidence="7 8">
        <text>guanosine(966) in 16S rRNA + S-adenosyl-L-methionine = N(2)-methylguanosine(966) in 16S rRNA + S-adenosyl-L-homocysteine + H(+)</text>
        <dbReference type="Rhea" id="RHEA:23548"/>
        <dbReference type="Rhea" id="RHEA-COMP:10211"/>
        <dbReference type="Rhea" id="RHEA-COMP:10212"/>
        <dbReference type="ChEBI" id="CHEBI:15378"/>
        <dbReference type="ChEBI" id="CHEBI:57856"/>
        <dbReference type="ChEBI" id="CHEBI:59789"/>
        <dbReference type="ChEBI" id="CHEBI:74269"/>
        <dbReference type="ChEBI" id="CHEBI:74481"/>
        <dbReference type="EC" id="2.1.1.171"/>
    </reaction>
</comment>
<keyword evidence="8" id="KW-0698">rRNA processing</keyword>
<reference evidence="9 10" key="1">
    <citation type="submission" date="2019-02" db="EMBL/GenBank/DDBJ databases">
        <title>Marinobacter halodurans sp. nov., a marine bacterium isolated from sea tidal flat.</title>
        <authorList>
            <person name="Yoo Y."/>
            <person name="Lee D.W."/>
            <person name="Kim B.S."/>
            <person name="Kim J.-J."/>
        </authorList>
    </citation>
    <scope>NUCLEOTIDE SEQUENCE [LARGE SCALE GENOMIC DNA]</scope>
    <source>
        <strain evidence="9 10">YJ-S3-2</strain>
    </source>
</reference>
<accession>A0ABY1ZNG4</accession>
<comment type="caution">
    <text evidence="9">The sequence shown here is derived from an EMBL/GenBank/DDBJ whole genome shotgun (WGS) entry which is preliminary data.</text>
</comment>
<sequence length="209" mass="23164">MPRKPNRKNGRPPARRRAIQATVQDTGELRLIGGDWRSRRLTFPAVGGVRPTPSRVRETLFNWLMPVVPGARCLDLFAGSGVLGLEALSRGAREAVFVDHTRALCNALTTNLGLLNADTGRVLCQDVAGFLSQAAEAPFDLVLMDPPFRENWLDRLIPLIADNGWVGEGSWVYIEHESERPQVVVPANWSLHREKVAGQVCYRLYQVGG</sequence>
<evidence type="ECO:0000256" key="3">
    <source>
        <dbReference type="ARBA" id="ARBA00012141"/>
    </source>
</evidence>
<dbReference type="Pfam" id="PF03602">
    <property type="entry name" value="Cons_hypoth95"/>
    <property type="match status" value="1"/>
</dbReference>
<dbReference type="EMBL" id="SJDL01000018">
    <property type="protein sequence ID" value="TBW54840.1"/>
    <property type="molecule type" value="Genomic_DNA"/>
</dbReference>
<evidence type="ECO:0000313" key="10">
    <source>
        <dbReference type="Proteomes" id="UP000313645"/>
    </source>
</evidence>
<comment type="similarity">
    <text evidence="2 8">Belongs to the methyltransferase superfamily. RsmD family.</text>
</comment>
<keyword evidence="10" id="KW-1185">Reference proteome</keyword>
<dbReference type="InterPro" id="IPR004398">
    <property type="entry name" value="RNA_MeTrfase_RsmD"/>
</dbReference>
<dbReference type="NCBIfam" id="TIGR00095">
    <property type="entry name" value="16S rRNA (guanine(966)-N(2))-methyltransferase RsmD"/>
    <property type="match status" value="1"/>
</dbReference>